<dbReference type="RefSeq" id="WP_279245375.1">
    <property type="nucleotide sequence ID" value="NZ_SHNN01000002.1"/>
</dbReference>
<keyword evidence="5" id="KW-0289">Folate biosynthesis</keyword>
<reference evidence="11" key="1">
    <citation type="submission" date="2019-02" db="EMBL/GenBank/DDBJ databases">
        <authorList>
            <person name="Li S.-H."/>
        </authorList>
    </citation>
    <scope>NUCLEOTIDE SEQUENCE</scope>
    <source>
        <strain evidence="11">IMCC14734</strain>
    </source>
</reference>
<dbReference type="InterPro" id="IPR036038">
    <property type="entry name" value="Aminotransferase-like"/>
</dbReference>
<keyword evidence="4" id="KW-0663">Pyridoxal phosphate</keyword>
<dbReference type="EMBL" id="SHNN01000002">
    <property type="protein sequence ID" value="MCX2981374.1"/>
    <property type="molecule type" value="Genomic_DNA"/>
</dbReference>
<dbReference type="InterPro" id="IPR017824">
    <property type="entry name" value="Aminodeoxychorismate_lyase_IV"/>
</dbReference>
<evidence type="ECO:0000256" key="6">
    <source>
        <dbReference type="ARBA" id="ARBA00023239"/>
    </source>
</evidence>
<comment type="caution">
    <text evidence="11">The sequence shown here is derived from an EMBL/GenBank/DDBJ whole genome shotgun (WGS) entry which is preliminary data.</text>
</comment>
<keyword evidence="6 11" id="KW-0456">Lyase</keyword>
<evidence type="ECO:0000256" key="10">
    <source>
        <dbReference type="NCBIfam" id="TIGR03461"/>
    </source>
</evidence>
<comment type="catalytic activity">
    <reaction evidence="9">
        <text>4-amino-4-deoxychorismate = 4-aminobenzoate + pyruvate + H(+)</text>
        <dbReference type="Rhea" id="RHEA:16201"/>
        <dbReference type="ChEBI" id="CHEBI:15361"/>
        <dbReference type="ChEBI" id="CHEBI:15378"/>
        <dbReference type="ChEBI" id="CHEBI:17836"/>
        <dbReference type="ChEBI" id="CHEBI:58406"/>
        <dbReference type="EC" id="4.1.3.38"/>
    </reaction>
</comment>
<evidence type="ECO:0000256" key="7">
    <source>
        <dbReference type="ARBA" id="ARBA00035633"/>
    </source>
</evidence>
<dbReference type="InterPro" id="IPR050571">
    <property type="entry name" value="Class-IV_PLP-Dep_Aminotrnsfr"/>
</dbReference>
<evidence type="ECO:0000256" key="4">
    <source>
        <dbReference type="ARBA" id="ARBA00022898"/>
    </source>
</evidence>
<gene>
    <name evidence="11" type="primary">pabC</name>
    <name evidence="11" type="ORF">EYC98_10910</name>
</gene>
<dbReference type="EC" id="4.1.3.38" evidence="8 10"/>
<dbReference type="Gene3D" id="3.20.10.10">
    <property type="entry name" value="D-amino Acid Aminotransferase, subunit A, domain 2"/>
    <property type="match status" value="1"/>
</dbReference>
<evidence type="ECO:0000256" key="8">
    <source>
        <dbReference type="ARBA" id="ARBA00035676"/>
    </source>
</evidence>
<dbReference type="NCBIfam" id="TIGR03461">
    <property type="entry name" value="pabC_Proteo"/>
    <property type="match status" value="1"/>
</dbReference>
<dbReference type="PANTHER" id="PTHR42743">
    <property type="entry name" value="AMINO-ACID AMINOTRANSFERASE"/>
    <property type="match status" value="1"/>
</dbReference>
<evidence type="ECO:0000256" key="1">
    <source>
        <dbReference type="ARBA" id="ARBA00001933"/>
    </source>
</evidence>
<evidence type="ECO:0000313" key="11">
    <source>
        <dbReference type="EMBL" id="MCX2981374.1"/>
    </source>
</evidence>
<comment type="pathway">
    <text evidence="7">Cofactor biosynthesis; tetrahydrofolate biosynthesis; 4-aminobenzoate from chorismate: step 2/2.</text>
</comment>
<dbReference type="InterPro" id="IPR043131">
    <property type="entry name" value="BCAT-like_N"/>
</dbReference>
<dbReference type="SUPFAM" id="SSF56752">
    <property type="entry name" value="D-aminoacid aminotransferase-like PLP-dependent enzymes"/>
    <property type="match status" value="1"/>
</dbReference>
<evidence type="ECO:0000256" key="9">
    <source>
        <dbReference type="ARBA" id="ARBA00049529"/>
    </source>
</evidence>
<evidence type="ECO:0000256" key="5">
    <source>
        <dbReference type="ARBA" id="ARBA00022909"/>
    </source>
</evidence>
<sequence length="285" mass="31305">MVLPAHWVNMQLAGQIDPLDRGLVYGDGLFETLRYEKDRYHLLQAHMERLQHGCKVLEIPCPESRIADQFAATADYLAAAACGSATVRLLLTRGNALDQTEGRGYGGEHEQPSVVMSAFATSLPWRSELPALTLRTCEYQLPRHPRLAGIKHCNRLDQVLAARELRRHGFNEGLLYDLEGHLISGVAANVFLVLDGVLVTPELSNCGIAGTVRDALLSIVAPRCGLRVAERSLGAADIQRASEIFLTSSLQGVRQVAIVDGVEFPEHSVTDQLRHSFCDWSEEAA</sequence>
<evidence type="ECO:0000256" key="2">
    <source>
        <dbReference type="ARBA" id="ARBA00009320"/>
    </source>
</evidence>
<accession>A0ABT3TIY0</accession>
<dbReference type="Proteomes" id="UP001143362">
    <property type="component" value="Unassembled WGS sequence"/>
</dbReference>
<evidence type="ECO:0000313" key="12">
    <source>
        <dbReference type="Proteomes" id="UP001143362"/>
    </source>
</evidence>
<keyword evidence="12" id="KW-1185">Reference proteome</keyword>
<name>A0ABT3TIY0_9GAMM</name>
<comment type="similarity">
    <text evidence="2">Belongs to the class-IV pyridoxal-phosphate-dependent aminotransferase family.</text>
</comment>
<dbReference type="GO" id="GO:0008696">
    <property type="term" value="F:4-amino-4-deoxychorismate lyase activity"/>
    <property type="evidence" value="ECO:0007669"/>
    <property type="project" value="UniProtKB-EC"/>
</dbReference>
<organism evidence="11 12">
    <name type="scientific">Candidatus Litorirhabdus singularis</name>
    <dbReference type="NCBI Taxonomy" id="2518993"/>
    <lineage>
        <taxon>Bacteria</taxon>
        <taxon>Pseudomonadati</taxon>
        <taxon>Pseudomonadota</taxon>
        <taxon>Gammaproteobacteria</taxon>
        <taxon>Cellvibrionales</taxon>
        <taxon>Halieaceae</taxon>
        <taxon>Candidatus Litorirhabdus</taxon>
    </lineage>
</organism>
<dbReference type="InterPro" id="IPR001544">
    <property type="entry name" value="Aminotrans_IV"/>
</dbReference>
<dbReference type="PANTHER" id="PTHR42743:SF2">
    <property type="entry name" value="AMINODEOXYCHORISMATE LYASE"/>
    <property type="match status" value="1"/>
</dbReference>
<comment type="subunit">
    <text evidence="3">Homodimer.</text>
</comment>
<proteinExistence type="inferred from homology"/>
<dbReference type="Pfam" id="PF01063">
    <property type="entry name" value="Aminotran_4"/>
    <property type="match status" value="1"/>
</dbReference>
<dbReference type="InterPro" id="IPR043132">
    <property type="entry name" value="BCAT-like_C"/>
</dbReference>
<evidence type="ECO:0000256" key="3">
    <source>
        <dbReference type="ARBA" id="ARBA00011738"/>
    </source>
</evidence>
<comment type="cofactor">
    <cofactor evidence="1">
        <name>pyridoxal 5'-phosphate</name>
        <dbReference type="ChEBI" id="CHEBI:597326"/>
    </cofactor>
</comment>
<protein>
    <recommendedName>
        <fullName evidence="8 10">Aminodeoxychorismate lyase</fullName>
        <ecNumber evidence="8 10">4.1.3.38</ecNumber>
    </recommendedName>
</protein>
<dbReference type="Gene3D" id="3.30.470.10">
    <property type="match status" value="1"/>
</dbReference>